<gene>
    <name evidence="2" type="ORF">DYB38_011717</name>
</gene>
<evidence type="ECO:0000313" key="2">
    <source>
        <dbReference type="EMBL" id="RHY75710.1"/>
    </source>
</evidence>
<feature type="non-terminal residue" evidence="2">
    <location>
        <position position="1076"/>
    </location>
</feature>
<evidence type="ECO:0000313" key="3">
    <source>
        <dbReference type="Proteomes" id="UP000265716"/>
    </source>
</evidence>
<dbReference type="AlphaFoldDB" id="A0A397E384"/>
<dbReference type="VEuPathDB" id="FungiDB:H257_18668"/>
<accession>A0A397E384</accession>
<sequence length="1076" mass="120986">MDRPDVVAQAFQSPTGTTWDTYHYDEDMQARCDRSLRTRVSPGHGGVSQELWIAAPACIRERERTIINLILRTGLVPPILGRKQMIYLAKSATAHGVVNLDPGLPPWRPITVQSALSSRIFTVIRDYISPCIPNEELQHGFQRDRTVQDAAVLTSLLIERAERRQEELFLISKDCLKCFDRIPGWVMEYIYRKLGVPSLPRQLMAHFLGASQIDIRTAFGWLDGGIREFGLGQGSILAVMHIGYYMDVLIRQQQGGADPVQISHSQHPQGPRTRTISSLLFVDDALDISTSYSGIQDRVRISNQFTGQSASGGVFGADKSFLFYLSPHAYPTVALNDGLGNPQPIRVVAPSEGFRHLGIHQGTHNQWEETTRTVWLKLNTQAAAIAPRGLGKKELQYIINAVWIPSVLYRTAISDAISIAPALDILFRKTARRVLRLPHDHPNSWFYDHTDGLGLIHCERFSHSQRLYQFLRIANDCGSPAHDILMESLESYQTESGLTDHPLAFRIPPPTSDTTFLGTLLRDLATFNPALTITTQWHQPHASRPQRPNDRPIWAHLTPALSTTLISINRSHANKVRWVGDITNEKGTMLLSLPSLRTKYGWNRATLQRFTPIWDAIPTVTPQNSPPRLRQQTIQWGSQHSSQSLPLPPLPTPPRPLLPYLEQPLGRTFFTPSRGFEAIHVPLHAMLVVPHHLTHRDGRPDTLSYRIGRRTSLQTRHTPAGPEIAVTFWHELRKGTDIWYSPTPREARSRLRLVPIAGCAILTGDLLRTSSTQRHKFIPWTDTTYLGSDGTTLTGYIRIHPDHITPTRCEVHSLLAGLHHSGDTALQICDNTTAIGLVILARSLKRRGGQPRYSNIHRVELRSLMALLNPEGTFAGDWIRAHQDSTSTLDPVLRAKQALLAEADSLATLAHQLLPHTNYTHLIIPDSWELRDHQDLPVTGATAPWLGAIYSRHNWHAAQAGKPDARRTIQPLRLNTGELCKWDLPALSFYWRAICYTLHTNVRKHRIQPRWDPHCRTCPDSLDTQEHRFGLTHPQCPVATTLTQDLLLATQAVLPKAWLPDQDIYLPGHCTASAST</sequence>
<reference evidence="2 3" key="1">
    <citation type="submission" date="2018-08" db="EMBL/GenBank/DDBJ databases">
        <title>Aphanomyces genome sequencing and annotation.</title>
        <authorList>
            <person name="Minardi D."/>
            <person name="Oidtmann B."/>
            <person name="Van Der Giezen M."/>
            <person name="Studholme D.J."/>
        </authorList>
    </citation>
    <scope>NUCLEOTIDE SEQUENCE [LARGE SCALE GENOMIC DNA]</scope>
    <source>
        <strain evidence="2 3">SA</strain>
    </source>
</reference>
<protein>
    <recommendedName>
        <fullName evidence="1">Reverse transcriptase domain-containing protein</fullName>
    </recommendedName>
</protein>
<dbReference type="Proteomes" id="UP000265716">
    <property type="component" value="Unassembled WGS sequence"/>
</dbReference>
<dbReference type="Pfam" id="PF00078">
    <property type="entry name" value="RVT_1"/>
    <property type="match status" value="1"/>
</dbReference>
<feature type="domain" description="Reverse transcriptase" evidence="1">
    <location>
        <begin position="107"/>
        <end position="308"/>
    </location>
</feature>
<proteinExistence type="predicted"/>
<dbReference type="InterPro" id="IPR000477">
    <property type="entry name" value="RT_dom"/>
</dbReference>
<dbReference type="EMBL" id="QUTC01001870">
    <property type="protein sequence ID" value="RHY75710.1"/>
    <property type="molecule type" value="Genomic_DNA"/>
</dbReference>
<name>A0A397E384_APHAT</name>
<comment type="caution">
    <text evidence="2">The sequence shown here is derived from an EMBL/GenBank/DDBJ whole genome shotgun (WGS) entry which is preliminary data.</text>
</comment>
<organism evidence="2 3">
    <name type="scientific">Aphanomyces astaci</name>
    <name type="common">Crayfish plague agent</name>
    <dbReference type="NCBI Taxonomy" id="112090"/>
    <lineage>
        <taxon>Eukaryota</taxon>
        <taxon>Sar</taxon>
        <taxon>Stramenopiles</taxon>
        <taxon>Oomycota</taxon>
        <taxon>Saprolegniomycetes</taxon>
        <taxon>Saprolegniales</taxon>
        <taxon>Verrucalvaceae</taxon>
        <taxon>Aphanomyces</taxon>
    </lineage>
</organism>
<evidence type="ECO:0000259" key="1">
    <source>
        <dbReference type="Pfam" id="PF00078"/>
    </source>
</evidence>